<dbReference type="PATRIC" id="fig|1441730.3.peg.1915"/>
<reference evidence="2" key="1">
    <citation type="submission" date="2015-01" db="EMBL/GenBank/DDBJ databases">
        <title>Draft genome sequence of Rhodococcus pyridinivorans strain KG-16, a hydrocarbon-degrading bacterium.</title>
        <authorList>
            <person name="Aggarwal R.K."/>
            <person name="Dawar C."/>
        </authorList>
    </citation>
    <scope>NUCLEOTIDE SEQUENCE [LARGE SCALE GENOMIC DNA]</scope>
    <source>
        <strain evidence="2">KG-16</strain>
    </source>
</reference>
<name>A0A0V9ULA5_9NOCA</name>
<protein>
    <submittedName>
        <fullName evidence="1">Uncharacterized protein</fullName>
    </submittedName>
</protein>
<dbReference type="InterPro" id="IPR021804">
    <property type="entry name" value="DUF3375"/>
</dbReference>
<organism evidence="1 2">
    <name type="scientific">Rhodococcus pyridinivorans KG-16</name>
    <dbReference type="NCBI Taxonomy" id="1441730"/>
    <lineage>
        <taxon>Bacteria</taxon>
        <taxon>Bacillati</taxon>
        <taxon>Actinomycetota</taxon>
        <taxon>Actinomycetes</taxon>
        <taxon>Mycobacteriales</taxon>
        <taxon>Nocardiaceae</taxon>
        <taxon>Rhodococcus</taxon>
    </lineage>
</organism>
<reference evidence="1 2" key="2">
    <citation type="journal article" date="2016" name="Genome Announc.">
        <title>Draft Genome Sequence of a Versatile Hydrocarbon-Degrading Bacterium, Rhodococcus pyridinivorans Strain KG-16, Collected from Oil Fields in India.</title>
        <authorList>
            <person name="Aggarwal R.K."/>
            <person name="Dawar C."/>
            <person name="Phanindranath R."/>
            <person name="Mutnuri L."/>
            <person name="Dayal A.M."/>
        </authorList>
    </citation>
    <scope>NUCLEOTIDE SEQUENCE [LARGE SCALE GENOMIC DNA]</scope>
    <source>
        <strain evidence="1 2">KG-16</strain>
    </source>
</reference>
<dbReference type="Pfam" id="PF11855">
    <property type="entry name" value="DUF3375"/>
    <property type="match status" value="1"/>
</dbReference>
<comment type="caution">
    <text evidence="1">The sequence shown here is derived from an EMBL/GenBank/DDBJ whole genome shotgun (WGS) entry which is preliminary data.</text>
</comment>
<accession>A0A0V9ULA5</accession>
<dbReference type="EMBL" id="AZXY01000004">
    <property type="protein sequence ID" value="KSZ58807.1"/>
    <property type="molecule type" value="Genomic_DNA"/>
</dbReference>
<gene>
    <name evidence="1" type="ORF">Z045_09200</name>
</gene>
<sequence>MSTADLYRLTRLRDQHAAWTLLRADHAPAILGMLGRHFDRGTRRLPAPELFARLDADLQDLRDQGFDLPRTAQAYCADWVRAGFLLRRADTGSREETLEPTESAFVALNFVAQLTTDTSSITESRLTTLSSQLQALARDSDPRSETRLATLRAERDALDRQIAAVESGDFPVLDGPRAAERVSEILALAGEIPGDFARVRAELEGLNRELRARILDDEGDRGDTLGEVFRGVDLIGSSDAGRSFTGFYDMIIDPERSAQLDDWIEAVLTRPFARSLSPEQRHRFRSLLTEMEDAGGEVHATMTSLSRSLRHFVQSRHYEEHRRLQRLLRSAQQHALQVAPHRKPYEPLDLDLVRIGMSIESVAALQLHNPADDLVAEPVVSQTPGEVDLDDLRRIVRESEIDMDELVGSIAATLRVRGSATIGEVLREHPATQGLASAIGLLVLAVEHGHRVEGDEEICWSSPSGVERVATVRRHLFDPTDPAFTTLEQDSL</sequence>
<evidence type="ECO:0000313" key="2">
    <source>
        <dbReference type="Proteomes" id="UP000053060"/>
    </source>
</evidence>
<dbReference type="Proteomes" id="UP000053060">
    <property type="component" value="Unassembled WGS sequence"/>
</dbReference>
<evidence type="ECO:0000313" key="1">
    <source>
        <dbReference type="EMBL" id="KSZ58807.1"/>
    </source>
</evidence>
<proteinExistence type="predicted"/>
<dbReference type="AlphaFoldDB" id="A0A0V9ULA5"/>
<dbReference type="RefSeq" id="WP_019288152.1">
    <property type="nucleotide sequence ID" value="NZ_AZXY01000004.1"/>
</dbReference>